<keyword evidence="1" id="KW-0472">Membrane</keyword>
<keyword evidence="1" id="KW-0812">Transmembrane</keyword>
<dbReference type="EMBL" id="MSZX01000003">
    <property type="protein sequence ID" value="OPA79053.1"/>
    <property type="molecule type" value="Genomic_DNA"/>
</dbReference>
<dbReference type="SUPFAM" id="SSF110997">
    <property type="entry name" value="Sporulation related repeat"/>
    <property type="match status" value="1"/>
</dbReference>
<protein>
    <recommendedName>
        <fullName evidence="2">SPOR domain-containing protein</fullName>
    </recommendedName>
</protein>
<dbReference type="RefSeq" id="WP_078498053.1">
    <property type="nucleotide sequence ID" value="NZ_MSZX01000003.1"/>
</dbReference>
<dbReference type="GO" id="GO:0042834">
    <property type="term" value="F:peptidoglycan binding"/>
    <property type="evidence" value="ECO:0007669"/>
    <property type="project" value="InterPro"/>
</dbReference>
<organism evidence="3 4">
    <name type="scientific">Paenibacillus selenitireducens</name>
    <dbReference type="NCBI Taxonomy" id="1324314"/>
    <lineage>
        <taxon>Bacteria</taxon>
        <taxon>Bacillati</taxon>
        <taxon>Bacillota</taxon>
        <taxon>Bacilli</taxon>
        <taxon>Bacillales</taxon>
        <taxon>Paenibacillaceae</taxon>
        <taxon>Paenibacillus</taxon>
    </lineage>
</organism>
<dbReference type="PROSITE" id="PS51724">
    <property type="entry name" value="SPOR"/>
    <property type="match status" value="1"/>
</dbReference>
<dbReference type="AlphaFoldDB" id="A0A1T2XHB4"/>
<dbReference type="InterPro" id="IPR007730">
    <property type="entry name" value="SPOR-like_dom"/>
</dbReference>
<keyword evidence="4" id="KW-1185">Reference proteome</keyword>
<name>A0A1T2XHB4_9BACL</name>
<keyword evidence="1" id="KW-1133">Transmembrane helix</keyword>
<evidence type="ECO:0000256" key="1">
    <source>
        <dbReference type="SAM" id="Phobius"/>
    </source>
</evidence>
<dbReference type="Pfam" id="PF05036">
    <property type="entry name" value="SPOR"/>
    <property type="match status" value="1"/>
</dbReference>
<dbReference type="InterPro" id="IPR036680">
    <property type="entry name" value="SPOR-like_sf"/>
</dbReference>
<sequence>MELKEYDTLTIPKELDDFIDRGIAKGVAHSNAMPLPKRRNPYRTWGQAAAAVIIGGGLFLTVAANVPVMAKGLENIPVIGQLVKVLDFTHQQEQSGGQVTDGTKITVGSDKENTIDIHFKMNEELVSDVPAYVTKYEKYPYRLTFEFNGVREFDAQAAAEEFRQMPFVKDVYRIITMDDSAYRFAVEFTQDVDVSVSEYKEPGMIQVTAKAKDSKEAGTPESAYFIQSGSYEMGEQLAILEEYLFSYDGVSFQKDQQGTYILQMGPFTTEAEAAKQLKQIQAEVPDAESFYVAERAEGQRPAAR</sequence>
<evidence type="ECO:0000313" key="4">
    <source>
        <dbReference type="Proteomes" id="UP000190188"/>
    </source>
</evidence>
<reference evidence="3 4" key="1">
    <citation type="submission" date="2017-01" db="EMBL/GenBank/DDBJ databases">
        <title>Genome analysis of Paenibacillus selenitrireducens ES3-24.</title>
        <authorList>
            <person name="Xu D."/>
            <person name="Yao R."/>
            <person name="Zheng S."/>
        </authorList>
    </citation>
    <scope>NUCLEOTIDE SEQUENCE [LARGE SCALE GENOMIC DNA]</scope>
    <source>
        <strain evidence="3 4">ES3-24</strain>
    </source>
</reference>
<evidence type="ECO:0000259" key="2">
    <source>
        <dbReference type="PROSITE" id="PS51724"/>
    </source>
</evidence>
<accession>A0A1T2XHB4</accession>
<dbReference type="OrthoDB" id="4990at2"/>
<dbReference type="Proteomes" id="UP000190188">
    <property type="component" value="Unassembled WGS sequence"/>
</dbReference>
<gene>
    <name evidence="3" type="ORF">BVG16_08085</name>
</gene>
<comment type="caution">
    <text evidence="3">The sequence shown here is derived from an EMBL/GenBank/DDBJ whole genome shotgun (WGS) entry which is preliminary data.</text>
</comment>
<proteinExistence type="predicted"/>
<feature type="domain" description="SPOR" evidence="2">
    <location>
        <begin position="218"/>
        <end position="294"/>
    </location>
</feature>
<evidence type="ECO:0000313" key="3">
    <source>
        <dbReference type="EMBL" id="OPA79053.1"/>
    </source>
</evidence>
<dbReference type="STRING" id="1324314.BVG16_08085"/>
<feature type="transmembrane region" description="Helical" evidence="1">
    <location>
        <begin position="45"/>
        <end position="66"/>
    </location>
</feature>